<feature type="region of interest" description="Disordered" evidence="1">
    <location>
        <begin position="1"/>
        <end position="61"/>
    </location>
</feature>
<evidence type="ECO:0000256" key="1">
    <source>
        <dbReference type="SAM" id="MobiDB-lite"/>
    </source>
</evidence>
<organism evidence="2 3">
    <name type="scientific">Streptomyces lasalocidi</name>
    <name type="common">Streptomyces lasaliensis</name>
    <dbReference type="NCBI Taxonomy" id="324833"/>
    <lineage>
        <taxon>Bacteria</taxon>
        <taxon>Bacillati</taxon>
        <taxon>Actinomycetota</taxon>
        <taxon>Actinomycetes</taxon>
        <taxon>Kitasatosporales</taxon>
        <taxon>Streptomycetaceae</taxon>
        <taxon>Streptomyces</taxon>
    </lineage>
</organism>
<comment type="caution">
    <text evidence="2">The sequence shown here is derived from an EMBL/GenBank/DDBJ whole genome shotgun (WGS) entry which is preliminary data.</text>
</comment>
<name>A0A4U5WD30_STRLS</name>
<reference evidence="2 3" key="1">
    <citation type="submission" date="2019-04" db="EMBL/GenBank/DDBJ databases">
        <title>Streptomyces lasaliensis sp. nov., an Actinomycete isolated from soil which produces the polyether antibiotic lasalocid.</title>
        <authorList>
            <person name="Erwin G."/>
            <person name="Haber C."/>
        </authorList>
    </citation>
    <scope>NUCLEOTIDE SEQUENCE [LARGE SCALE GENOMIC DNA]</scope>
    <source>
        <strain evidence="2 3">X-537</strain>
    </source>
</reference>
<dbReference type="Proteomes" id="UP000305929">
    <property type="component" value="Unassembled WGS sequence"/>
</dbReference>
<gene>
    <name evidence="2" type="ORF">E4U91_05885</name>
</gene>
<dbReference type="RefSeq" id="WP_137305821.1">
    <property type="nucleotide sequence ID" value="NZ_SZNQ01000001.1"/>
</dbReference>
<dbReference type="EMBL" id="SZNQ01000001">
    <property type="protein sequence ID" value="TKS99696.1"/>
    <property type="molecule type" value="Genomic_DNA"/>
</dbReference>
<dbReference type="AlphaFoldDB" id="A0A4U5WD30"/>
<sequence length="61" mass="6674">MPDVHRATRATARYGTANSSVCSPRRTRTRTPAGGARTRDTARTPDGVVRRPRPLSKELPS</sequence>
<accession>A0A4U5WD30</accession>
<evidence type="ECO:0000313" key="2">
    <source>
        <dbReference type="EMBL" id="TKS99696.1"/>
    </source>
</evidence>
<proteinExistence type="predicted"/>
<protein>
    <submittedName>
        <fullName evidence="2">Uncharacterized protein</fullName>
    </submittedName>
</protein>
<evidence type="ECO:0000313" key="3">
    <source>
        <dbReference type="Proteomes" id="UP000305929"/>
    </source>
</evidence>
<keyword evidence="3" id="KW-1185">Reference proteome</keyword>